<accession>A0A401ZW23</accession>
<reference evidence="2" key="1">
    <citation type="submission" date="2018-12" db="EMBL/GenBank/DDBJ databases">
        <title>Tengunoibacter tsumagoiensis gen. nov., sp. nov., Dictyobacter kobayashii sp. nov., D. alpinus sp. nov., and D. joshuensis sp. nov. and description of Dictyobacteraceae fam. nov. within the order Ktedonobacterales isolated from Tengu-no-mugimeshi.</title>
        <authorList>
            <person name="Wang C.M."/>
            <person name="Zheng Y."/>
            <person name="Sakai Y."/>
            <person name="Toyoda A."/>
            <person name="Minakuchi Y."/>
            <person name="Abe K."/>
            <person name="Yokota A."/>
            <person name="Yabe S."/>
        </authorList>
    </citation>
    <scope>NUCLEOTIDE SEQUENCE [LARGE SCALE GENOMIC DNA]</scope>
    <source>
        <strain evidence="2">Uno3</strain>
    </source>
</reference>
<sequence length="90" mass="10646">MQELLMISVLPWVAHCVTQEQIGRFELVRMAFFLLKLRKLELQDGSQEREFERVLLRNAIFQQYVSLRTLGLSEQAHQLFQTDHCALRPC</sequence>
<dbReference type="EMBL" id="BIFR01000001">
    <property type="protein sequence ID" value="GCE10996.1"/>
    <property type="molecule type" value="Genomic_DNA"/>
</dbReference>
<keyword evidence="2" id="KW-1185">Reference proteome</keyword>
<organism evidence="1 2">
    <name type="scientific">Tengunoibacter tsumagoiensis</name>
    <dbReference type="NCBI Taxonomy" id="2014871"/>
    <lineage>
        <taxon>Bacteria</taxon>
        <taxon>Bacillati</taxon>
        <taxon>Chloroflexota</taxon>
        <taxon>Ktedonobacteria</taxon>
        <taxon>Ktedonobacterales</taxon>
        <taxon>Dictyobacteraceae</taxon>
        <taxon>Tengunoibacter</taxon>
    </lineage>
</organism>
<dbReference type="AlphaFoldDB" id="A0A401ZW23"/>
<dbReference type="Proteomes" id="UP000287352">
    <property type="component" value="Unassembled WGS sequence"/>
</dbReference>
<evidence type="ECO:0000313" key="1">
    <source>
        <dbReference type="EMBL" id="GCE10996.1"/>
    </source>
</evidence>
<protein>
    <submittedName>
        <fullName evidence="1">Uncharacterized protein</fullName>
    </submittedName>
</protein>
<name>A0A401ZW23_9CHLR</name>
<gene>
    <name evidence="1" type="ORF">KTT_08550</name>
</gene>
<evidence type="ECO:0000313" key="2">
    <source>
        <dbReference type="Proteomes" id="UP000287352"/>
    </source>
</evidence>
<proteinExistence type="predicted"/>
<dbReference type="OrthoDB" id="9970019at2"/>
<dbReference type="RefSeq" id="WP_126578553.1">
    <property type="nucleotide sequence ID" value="NZ_BIFR01000001.1"/>
</dbReference>
<comment type="caution">
    <text evidence="1">The sequence shown here is derived from an EMBL/GenBank/DDBJ whole genome shotgun (WGS) entry which is preliminary data.</text>
</comment>